<sequence>MDRYKECERMLKVAVGQQCKDNGNLIKQDFGLISRTVTGQPRTTEDVGEFIRRCFSYQGAADVKNLKRSCGILMDTVEYLTQREDSKAERDKRELVDKDNYLSNLKKLMKGRRIEEGDTIVNICHISDNISSGEAQSNGKSNIFQDFEDGFYGLEIVRSHETAEELRSAAADDDTRGAIEDYTNGSKSRYVGQGITILSEDADHRNTEDSSADTSDDEPIPKNLNMRKIFGMFGQSQLQVIESPFDAYYESDEKVGHTSKEDVPTHHIGSLHPPLHTYYTKGDKRKETIFNIASKNCLRKLYRKKEPKFVEKLRKHQEMDVEGSSHFALLAKGTRGQNRSKDMLLMNETALRSNTSPDKSPVEYIAFIGERSIRTFKCHSFGAYIYPNMESQQTEMCSSVFSSEVEQEKLRSRMLLKLLRYEFAWRNAPSQWRANNDAITKAISNIEWGCMWQDWNFFIGGLVTELDVQNILQRLKMFKSQEMNEAATALREMCDEFQDRLNVLQSTEPNDSSEISTALTGLLNEYRNKVLDAFGKCYSGIRSNIYTDLKPLHSKGFPPLLPATTVSGDSESEVQQGSTIAQSVEYVSEEEVLQMRQELLPIHNKDALDMASLTSLEDIMEPRLMGHSSFLGEPFLDLLQNPQNFEIKARKFNITGTAIDLYKKCSEAFRCKNIGVDKATIAKGLTVLNALVILLKHSERVFTNSKALQDSFGASFRIPAELATWIVSLFYDRNGAGDLFLNAKGYQKLICYIMWLCFYLPGGNDSYNFATLRNVDLKAQRKVHAIFDKCVPIAGLRKNTTKSSVYTIGLPLGGIPKTTTSSFKGLVGAISTFGKRARR</sequence>
<feature type="region of interest" description="Disordered" evidence="1">
    <location>
        <begin position="199"/>
        <end position="221"/>
    </location>
</feature>
<organism evidence="2 3">
    <name type="scientific">Babesia gibsoni</name>
    <dbReference type="NCBI Taxonomy" id="33632"/>
    <lineage>
        <taxon>Eukaryota</taxon>
        <taxon>Sar</taxon>
        <taxon>Alveolata</taxon>
        <taxon>Apicomplexa</taxon>
        <taxon>Aconoidasida</taxon>
        <taxon>Piroplasmida</taxon>
        <taxon>Babesiidae</taxon>
        <taxon>Babesia</taxon>
    </lineage>
</organism>
<protein>
    <submittedName>
        <fullName evidence="2">Uncharacterized protein</fullName>
    </submittedName>
</protein>
<name>A0AAD8LJP2_BABGI</name>
<comment type="caution">
    <text evidence="2">The sequence shown here is derived from an EMBL/GenBank/DDBJ whole genome shotgun (WGS) entry which is preliminary data.</text>
</comment>
<reference evidence="2" key="1">
    <citation type="submission" date="2023-08" db="EMBL/GenBank/DDBJ databases">
        <title>Draft sequence of the Babesia gibsoni genome.</title>
        <authorList>
            <person name="Yamagishi J.Y."/>
            <person name="Xuan X.X."/>
        </authorList>
    </citation>
    <scope>NUCLEOTIDE SEQUENCE</scope>
    <source>
        <strain evidence="2">Azabu</strain>
    </source>
</reference>
<proteinExistence type="predicted"/>
<keyword evidence="3" id="KW-1185">Reference proteome</keyword>
<gene>
    <name evidence="2" type="ORF">BgAZ_203650</name>
</gene>
<evidence type="ECO:0000313" key="2">
    <source>
        <dbReference type="EMBL" id="KAK1443489.1"/>
    </source>
</evidence>
<dbReference type="AlphaFoldDB" id="A0AAD8LJP2"/>
<accession>A0AAD8LJP2</accession>
<evidence type="ECO:0000313" key="3">
    <source>
        <dbReference type="Proteomes" id="UP001230268"/>
    </source>
</evidence>
<evidence type="ECO:0000256" key="1">
    <source>
        <dbReference type="SAM" id="MobiDB-lite"/>
    </source>
</evidence>
<dbReference type="Proteomes" id="UP001230268">
    <property type="component" value="Unassembled WGS sequence"/>
</dbReference>
<dbReference type="EMBL" id="JAVEPI010000002">
    <property type="protein sequence ID" value="KAK1443489.1"/>
    <property type="molecule type" value="Genomic_DNA"/>
</dbReference>